<keyword evidence="9" id="KW-1185">Reference proteome</keyword>
<keyword evidence="2 5" id="KW-0863">Zinc-finger</keyword>
<feature type="compositionally biased region" description="Polar residues" evidence="6">
    <location>
        <begin position="175"/>
        <end position="194"/>
    </location>
</feature>
<evidence type="ECO:0000313" key="8">
    <source>
        <dbReference type="EnsemblMetazoa" id="XP_037875502.1"/>
    </source>
</evidence>
<accession>A0A8R2R2L9</accession>
<reference evidence="9" key="1">
    <citation type="journal article" date="2008" name="Insect Biochem. Mol. Biol.">
        <title>The genome of a lepidopteran model insect, the silkworm Bombyx mori.</title>
        <authorList>
            <consortium name="International Silkworm Genome Consortium"/>
        </authorList>
    </citation>
    <scope>NUCLEOTIDE SEQUENCE [LARGE SCALE GENOMIC DNA]</scope>
    <source>
        <strain evidence="9">p50T</strain>
    </source>
</reference>
<dbReference type="SMART" id="SM00980">
    <property type="entry name" value="THAP"/>
    <property type="match status" value="1"/>
</dbReference>
<evidence type="ECO:0000256" key="1">
    <source>
        <dbReference type="ARBA" id="ARBA00022723"/>
    </source>
</evidence>
<keyword evidence="3" id="KW-0862">Zinc</keyword>
<evidence type="ECO:0000259" key="7">
    <source>
        <dbReference type="PROSITE" id="PS50950"/>
    </source>
</evidence>
<dbReference type="Pfam" id="PF05485">
    <property type="entry name" value="THAP"/>
    <property type="match status" value="1"/>
</dbReference>
<keyword evidence="1" id="KW-0479">Metal-binding</keyword>
<feature type="region of interest" description="Disordered" evidence="6">
    <location>
        <begin position="168"/>
        <end position="216"/>
    </location>
</feature>
<name>A0A8R2R2L9_BOMMO</name>
<feature type="domain" description="THAP-type" evidence="7">
    <location>
        <begin position="1"/>
        <end position="86"/>
    </location>
</feature>
<dbReference type="SUPFAM" id="SSF57716">
    <property type="entry name" value="Glucocorticoid receptor-like (DNA-binding domain)"/>
    <property type="match status" value="1"/>
</dbReference>
<dbReference type="Gene3D" id="6.20.210.20">
    <property type="entry name" value="THAP domain"/>
    <property type="match status" value="1"/>
</dbReference>
<evidence type="ECO:0000313" key="9">
    <source>
        <dbReference type="Proteomes" id="UP000005204"/>
    </source>
</evidence>
<sequence length="216" mass="24815">MPIVTCEICGLRTSRVDNKKRTFMAQFPLDEDRCKQWVKITGKEDLAYVPIEKLHQLKHICGKHFRPKDFKKKRTQLRRNAVPCIEITAEPLSDEILSDFPLHLPKKAVEDQHLQFDATNPSIPQCSKDFFACIVQEHNYCKHNDTEPSTSIQNYLLPVQETASDYLKRKRSCSPKPSTSTQKHVSTTQASATAPDNLKRKRSYSPETLNINSEKC</sequence>
<keyword evidence="4 5" id="KW-0238">DNA-binding</keyword>
<proteinExistence type="predicted"/>
<feature type="compositionally biased region" description="Polar residues" evidence="6">
    <location>
        <begin position="205"/>
        <end position="216"/>
    </location>
</feature>
<dbReference type="InterPro" id="IPR038441">
    <property type="entry name" value="THAP_Znf_sf"/>
</dbReference>
<dbReference type="SMART" id="SM00692">
    <property type="entry name" value="DM3"/>
    <property type="match status" value="1"/>
</dbReference>
<reference evidence="8" key="2">
    <citation type="submission" date="2022-06" db="UniProtKB">
        <authorList>
            <consortium name="EnsemblMetazoa"/>
        </authorList>
    </citation>
    <scope>IDENTIFICATION</scope>
    <source>
        <strain evidence="8">p50T (Dazao)</strain>
    </source>
</reference>
<dbReference type="EnsemblMetazoa" id="XM_038019574.1">
    <property type="protein sequence ID" value="XP_037875502.1"/>
    <property type="gene ID" value="LOC105842489"/>
</dbReference>
<protein>
    <recommendedName>
        <fullName evidence="7">THAP-type domain-containing protein</fullName>
    </recommendedName>
</protein>
<evidence type="ECO:0000256" key="6">
    <source>
        <dbReference type="SAM" id="MobiDB-lite"/>
    </source>
</evidence>
<evidence type="ECO:0000256" key="2">
    <source>
        <dbReference type="ARBA" id="ARBA00022771"/>
    </source>
</evidence>
<evidence type="ECO:0000256" key="3">
    <source>
        <dbReference type="ARBA" id="ARBA00022833"/>
    </source>
</evidence>
<dbReference type="GO" id="GO:0008270">
    <property type="term" value="F:zinc ion binding"/>
    <property type="evidence" value="ECO:0007669"/>
    <property type="project" value="UniProtKB-KW"/>
</dbReference>
<dbReference type="AlphaFoldDB" id="A0A8R2R2L9"/>
<organism evidence="8 9">
    <name type="scientific">Bombyx mori</name>
    <name type="common">Silk moth</name>
    <dbReference type="NCBI Taxonomy" id="7091"/>
    <lineage>
        <taxon>Eukaryota</taxon>
        <taxon>Metazoa</taxon>
        <taxon>Ecdysozoa</taxon>
        <taxon>Arthropoda</taxon>
        <taxon>Hexapoda</taxon>
        <taxon>Insecta</taxon>
        <taxon>Pterygota</taxon>
        <taxon>Neoptera</taxon>
        <taxon>Endopterygota</taxon>
        <taxon>Lepidoptera</taxon>
        <taxon>Glossata</taxon>
        <taxon>Ditrysia</taxon>
        <taxon>Bombycoidea</taxon>
        <taxon>Bombycidae</taxon>
        <taxon>Bombycinae</taxon>
        <taxon>Bombyx</taxon>
    </lineage>
</organism>
<evidence type="ECO:0000256" key="4">
    <source>
        <dbReference type="ARBA" id="ARBA00023125"/>
    </source>
</evidence>
<dbReference type="Proteomes" id="UP000005204">
    <property type="component" value="Unassembled WGS sequence"/>
</dbReference>
<dbReference type="PROSITE" id="PS50950">
    <property type="entry name" value="ZF_THAP"/>
    <property type="match status" value="1"/>
</dbReference>
<evidence type="ECO:0000256" key="5">
    <source>
        <dbReference type="PROSITE-ProRule" id="PRU00309"/>
    </source>
</evidence>
<dbReference type="InterPro" id="IPR006612">
    <property type="entry name" value="THAP_Znf"/>
</dbReference>
<dbReference type="GO" id="GO:0003677">
    <property type="term" value="F:DNA binding"/>
    <property type="evidence" value="ECO:0007669"/>
    <property type="project" value="UniProtKB-UniRule"/>
</dbReference>